<feature type="coiled-coil region" evidence="4">
    <location>
        <begin position="621"/>
        <end position="655"/>
    </location>
</feature>
<evidence type="ECO:0000256" key="3">
    <source>
        <dbReference type="ARBA" id="ARBA00022525"/>
    </source>
</evidence>
<evidence type="ECO:0000256" key="5">
    <source>
        <dbReference type="SAM" id="MobiDB-lite"/>
    </source>
</evidence>
<protein>
    <submittedName>
        <fullName evidence="9">Type VI secretion protein ImpA</fullName>
    </submittedName>
</protein>
<dbReference type="Gene3D" id="4.10.220.110">
    <property type="match status" value="1"/>
</dbReference>
<dbReference type="InterPro" id="IPR037026">
    <property type="entry name" value="Vgr_OB-fold_dom_sf"/>
</dbReference>
<feature type="domain" description="Putative type VI secretion system Rhs element associated Vgr" evidence="8">
    <location>
        <begin position="545"/>
        <end position="649"/>
    </location>
</feature>
<feature type="region of interest" description="Disordered" evidence="5">
    <location>
        <begin position="262"/>
        <end position="284"/>
    </location>
</feature>
<feature type="domain" description="DUF2345" evidence="7">
    <location>
        <begin position="681"/>
        <end position="803"/>
    </location>
</feature>
<gene>
    <name evidence="9" type="ORF">RD110_17395</name>
</gene>
<dbReference type="NCBIfam" id="TIGR01646">
    <property type="entry name" value="vgr_GE"/>
    <property type="match status" value="1"/>
</dbReference>
<dbReference type="RefSeq" id="WP_076200639.1">
    <property type="nucleotide sequence ID" value="NZ_CP019236.1"/>
</dbReference>
<comment type="subcellular location">
    <subcellularLocation>
        <location evidence="1">Secreted</location>
    </subcellularLocation>
</comment>
<dbReference type="Gene3D" id="2.40.50.230">
    <property type="entry name" value="Gp5 N-terminal domain"/>
    <property type="match status" value="1"/>
</dbReference>
<dbReference type="Gene3D" id="2.30.110.50">
    <property type="match status" value="1"/>
</dbReference>
<dbReference type="InterPro" id="IPR018769">
    <property type="entry name" value="VgrG2_DUF2345"/>
</dbReference>
<accession>A0A1P8JYC3</accession>
<dbReference type="InterPro" id="IPR028244">
    <property type="entry name" value="T6SS_Rhs_Vgr_dom"/>
</dbReference>
<comment type="similarity">
    <text evidence="2">Belongs to the VgrG protein family.</text>
</comment>
<dbReference type="Pfam" id="PF13296">
    <property type="entry name" value="T6SS_Vgr"/>
    <property type="match status" value="1"/>
</dbReference>
<evidence type="ECO:0000256" key="4">
    <source>
        <dbReference type="SAM" id="Coils"/>
    </source>
</evidence>
<dbReference type="OrthoDB" id="1907165at2"/>
<dbReference type="SUPFAM" id="SSF69279">
    <property type="entry name" value="Phage tail proteins"/>
    <property type="match status" value="2"/>
</dbReference>
<dbReference type="InterPro" id="IPR006533">
    <property type="entry name" value="T6SS_Vgr_RhsGE"/>
</dbReference>
<dbReference type="Pfam" id="PF10106">
    <property type="entry name" value="DUF2345"/>
    <property type="match status" value="1"/>
</dbReference>
<dbReference type="Gene3D" id="3.55.50.10">
    <property type="entry name" value="Baseplate protein-like domains"/>
    <property type="match status" value="1"/>
</dbReference>
<dbReference type="InterPro" id="IPR006531">
    <property type="entry name" value="Gp5/Vgr_OB"/>
</dbReference>
<sequence>MKPSSHTLTVASPAIPLLMGEPALQAVRLAGNEGINTLFEYELILKTPDALNLGASGGADWDLNGFVGREISCSIELDGAGQFLAGAVGADTSHRGAGHRQINAIITKASLWGEEGRHVQYRLVLRPWLHLATLDTDCRIFQNKTVVELLDELLADYPFPVEKRLIETYAPRDFQTQFNETNYAFFLRLTQENGINFFFAHSEGKHRLVLIDNMGAFQHSASEAYRSVDYHPPGWKTDAEYISSFVPHSELTSGRYTTRDYDYTRPRADLSASRSEPRPTGQAGGEVYQWHASLGGSHYAQPCAGAARAGSSGDAQANDPQEEGRNFAVMRMQALRTHGARARASGNLRGMAPGCFFGLQGHPRQKANVEYLILDTSFLIEDVAQDSQIKDAARGRHQQWTVQVDFTAHPMSEMLRPALTQPKPFSHGPQVALVVGPPGQNLWTDALGRIKIQFPWDRVGERNQNSSCWVRVTSPWAGNQLGAMQLPRIGQEVVVDFIGGDPDLPVCTGRVYNQHNLPPWALPGQSALSGFRSRELAPEGGNSSAGRSNHLVLDDTAQKIQAQLKSDHRNSGLSLGHITRIDDNAGRKEARGEGFELGTEGHGAVRAQAGLLISTERHAGAQNHIKEIDATVQRLREARELLEQITAAAQRHEAQAGGADQNEVLGAVKAQNQNIAGDGTAQGEFTAPHLVLASPAGITSSTPQSTHIASGQHTQLSSGEHLSIAAGGGWFASVVDKFALFVQRAGMKLVAAAGKISIQAQSDGIELVAHKVLALMSQTDYIDLKGKKGIRLYGGTSMLEISDQTQFFTASPVLFNGSLETLAPKTISQHFNTMRTSNFDQQVRFLDADGQPASKVAFDLLRDDGNIVDGKTGTDGKTPLQKSPDLVRYTVRYRGELP</sequence>
<dbReference type="GO" id="GO:0005576">
    <property type="term" value="C:extracellular region"/>
    <property type="evidence" value="ECO:0007669"/>
    <property type="project" value="UniProtKB-SubCell"/>
</dbReference>
<dbReference type="SUPFAM" id="SSF69255">
    <property type="entry name" value="gp5 N-terminal domain-like"/>
    <property type="match status" value="1"/>
</dbReference>
<dbReference type="InterPro" id="IPR050708">
    <property type="entry name" value="T6SS_VgrG/RHS"/>
</dbReference>
<organism evidence="9 10">
    <name type="scientific">Rhodoferax koreensis</name>
    <dbReference type="NCBI Taxonomy" id="1842727"/>
    <lineage>
        <taxon>Bacteria</taxon>
        <taxon>Pseudomonadati</taxon>
        <taxon>Pseudomonadota</taxon>
        <taxon>Betaproteobacteria</taxon>
        <taxon>Burkholderiales</taxon>
        <taxon>Comamonadaceae</taxon>
        <taxon>Rhodoferax</taxon>
    </lineage>
</organism>
<evidence type="ECO:0000259" key="8">
    <source>
        <dbReference type="Pfam" id="PF13296"/>
    </source>
</evidence>
<keyword evidence="10" id="KW-1185">Reference proteome</keyword>
<dbReference type="Pfam" id="PF05954">
    <property type="entry name" value="Phage_GPD"/>
    <property type="match status" value="1"/>
</dbReference>
<keyword evidence="4" id="KW-0175">Coiled coil</keyword>
<name>A0A1P8JYC3_9BURK</name>
<dbReference type="PANTHER" id="PTHR32305">
    <property type="match status" value="1"/>
</dbReference>
<reference evidence="9 10" key="1">
    <citation type="submission" date="2017-01" db="EMBL/GenBank/DDBJ databases">
        <authorList>
            <person name="Mah S.A."/>
            <person name="Swanson W.J."/>
            <person name="Moy G.W."/>
            <person name="Vacquier V.D."/>
        </authorList>
    </citation>
    <scope>NUCLEOTIDE SEQUENCE [LARGE SCALE GENOMIC DNA]</scope>
    <source>
        <strain evidence="9 10">DCY110</strain>
    </source>
</reference>
<proteinExistence type="inferred from homology"/>
<evidence type="ECO:0000256" key="1">
    <source>
        <dbReference type="ARBA" id="ARBA00004613"/>
    </source>
</evidence>
<evidence type="ECO:0000313" key="10">
    <source>
        <dbReference type="Proteomes" id="UP000186609"/>
    </source>
</evidence>
<feature type="domain" description="Gp5/Type VI secretion system Vgr protein OB-fold" evidence="6">
    <location>
        <begin position="445"/>
        <end position="512"/>
    </location>
</feature>
<dbReference type="Pfam" id="PF04717">
    <property type="entry name" value="Phage_base_V"/>
    <property type="match status" value="1"/>
</dbReference>
<dbReference type="EMBL" id="CP019236">
    <property type="protein sequence ID" value="APW38760.1"/>
    <property type="molecule type" value="Genomic_DNA"/>
</dbReference>
<dbReference type="PANTHER" id="PTHR32305:SF15">
    <property type="entry name" value="PROTEIN RHSA-RELATED"/>
    <property type="match status" value="1"/>
</dbReference>
<dbReference type="STRING" id="1842727.RD110_17395"/>
<dbReference type="AlphaFoldDB" id="A0A1P8JYC3"/>
<keyword evidence="3" id="KW-0964">Secreted</keyword>
<dbReference type="NCBIfam" id="TIGR03361">
    <property type="entry name" value="VI_Rhs_Vgr"/>
    <property type="match status" value="1"/>
</dbReference>
<evidence type="ECO:0000313" key="9">
    <source>
        <dbReference type="EMBL" id="APW38760.1"/>
    </source>
</evidence>
<evidence type="ECO:0000256" key="2">
    <source>
        <dbReference type="ARBA" id="ARBA00005558"/>
    </source>
</evidence>
<dbReference type="KEGG" id="rhy:RD110_17395"/>
<dbReference type="Proteomes" id="UP000186609">
    <property type="component" value="Chromosome"/>
</dbReference>
<evidence type="ECO:0000259" key="6">
    <source>
        <dbReference type="Pfam" id="PF04717"/>
    </source>
</evidence>
<dbReference type="InterPro" id="IPR017847">
    <property type="entry name" value="T6SS_RhsGE_Vgr_subset"/>
</dbReference>
<evidence type="ECO:0000259" key="7">
    <source>
        <dbReference type="Pfam" id="PF10106"/>
    </source>
</evidence>
<dbReference type="SUPFAM" id="SSF69349">
    <property type="entry name" value="Phage fibre proteins"/>
    <property type="match status" value="1"/>
</dbReference>